<keyword evidence="5" id="KW-1185">Reference proteome</keyword>
<comment type="caution">
    <text evidence="4">The sequence shown here is derived from an EMBL/GenBank/DDBJ whole genome shotgun (WGS) entry which is preliminary data.</text>
</comment>
<dbReference type="EMBL" id="JBBPBN010000021">
    <property type="protein sequence ID" value="KAK9013888.1"/>
    <property type="molecule type" value="Genomic_DNA"/>
</dbReference>
<sequence length="320" mass="36138">MPLFSSSITRDGVGEWPPLNESELNDINDNKVKTDEKSDGLDNPKKGLPDDDSTKILLELPKSKAVNFEGSDDVTKWLLKPSLAQGMRLNSLMEDKKNCHQRCQFKQLENIIENVVEGHGSGMKSREWNQHAEWITPVGVGNHKTSLLPHGQGVAGIAMVHNIKFQLLDNALVESDDPYRHRVDAEGEMRQRSMTMAGLNLIEPTFAMFEVFVPFSYDFSEGIFEMKLEDVDGIEESVEPAYFLRKFKANGRILLSSLICGDSENDAELFTILEVYSVIVSNAQEELLRVNVFNSGCEVVFYLLYEQGRRTEVEKSDKNL</sequence>
<organism evidence="4 5">
    <name type="scientific">Hibiscus sabdariffa</name>
    <name type="common">roselle</name>
    <dbReference type="NCBI Taxonomy" id="183260"/>
    <lineage>
        <taxon>Eukaryota</taxon>
        <taxon>Viridiplantae</taxon>
        <taxon>Streptophyta</taxon>
        <taxon>Embryophyta</taxon>
        <taxon>Tracheophyta</taxon>
        <taxon>Spermatophyta</taxon>
        <taxon>Magnoliopsida</taxon>
        <taxon>eudicotyledons</taxon>
        <taxon>Gunneridae</taxon>
        <taxon>Pentapetalae</taxon>
        <taxon>rosids</taxon>
        <taxon>malvids</taxon>
        <taxon>Malvales</taxon>
        <taxon>Malvaceae</taxon>
        <taxon>Malvoideae</taxon>
        <taxon>Hibiscus</taxon>
    </lineage>
</organism>
<evidence type="ECO:0000259" key="3">
    <source>
        <dbReference type="Pfam" id="PF05116"/>
    </source>
</evidence>
<dbReference type="InterPro" id="IPR006380">
    <property type="entry name" value="SPP-like_dom"/>
</dbReference>
<name>A0ABR2RLT0_9ROSI</name>
<evidence type="ECO:0000313" key="5">
    <source>
        <dbReference type="Proteomes" id="UP001396334"/>
    </source>
</evidence>
<dbReference type="InterPro" id="IPR023214">
    <property type="entry name" value="HAD_sf"/>
</dbReference>
<evidence type="ECO:0000313" key="4">
    <source>
        <dbReference type="EMBL" id="KAK9013888.1"/>
    </source>
</evidence>
<proteinExistence type="predicted"/>
<gene>
    <name evidence="4" type="ORF">V6N11_005066</name>
</gene>
<protein>
    <recommendedName>
        <fullName evidence="3">Sucrose phosphatase-like domain-containing protein</fullName>
    </recommendedName>
</protein>
<feature type="region of interest" description="Disordered" evidence="2">
    <location>
        <begin position="1"/>
        <end position="53"/>
    </location>
</feature>
<dbReference type="InterPro" id="IPR051518">
    <property type="entry name" value="Sucrose_Phosphatase"/>
</dbReference>
<feature type="compositionally biased region" description="Basic and acidic residues" evidence="2">
    <location>
        <begin position="28"/>
        <end position="53"/>
    </location>
</feature>
<dbReference type="PANTHER" id="PTHR46521">
    <property type="entry name" value="SUCROSE-PHOSPHATASE 2-RELATED"/>
    <property type="match status" value="1"/>
</dbReference>
<dbReference type="Gene3D" id="3.40.50.1000">
    <property type="entry name" value="HAD superfamily/HAD-like"/>
    <property type="match status" value="1"/>
</dbReference>
<evidence type="ECO:0000256" key="1">
    <source>
        <dbReference type="ARBA" id="ARBA00022801"/>
    </source>
</evidence>
<accession>A0ABR2RLT0</accession>
<dbReference type="PANTHER" id="PTHR46521:SF8">
    <property type="entry name" value="SUCROSE-PHOSPHATASE 3A-RELATED"/>
    <property type="match status" value="1"/>
</dbReference>
<feature type="domain" description="Sucrose phosphatase-like" evidence="3">
    <location>
        <begin position="241"/>
        <end position="289"/>
    </location>
</feature>
<dbReference type="Pfam" id="PF05116">
    <property type="entry name" value="S6PP"/>
    <property type="match status" value="1"/>
</dbReference>
<reference evidence="4 5" key="1">
    <citation type="journal article" date="2024" name="G3 (Bethesda)">
        <title>Genome assembly of Hibiscus sabdariffa L. provides insights into metabolisms of medicinal natural products.</title>
        <authorList>
            <person name="Kim T."/>
        </authorList>
    </citation>
    <scope>NUCLEOTIDE SEQUENCE [LARGE SCALE GENOMIC DNA]</scope>
    <source>
        <strain evidence="4">TK-2024</strain>
        <tissue evidence="4">Old leaves</tissue>
    </source>
</reference>
<evidence type="ECO:0000256" key="2">
    <source>
        <dbReference type="SAM" id="MobiDB-lite"/>
    </source>
</evidence>
<keyword evidence="1" id="KW-0378">Hydrolase</keyword>
<dbReference type="Proteomes" id="UP001396334">
    <property type="component" value="Unassembled WGS sequence"/>
</dbReference>